<evidence type="ECO:0000313" key="1">
    <source>
        <dbReference type="EMBL" id="MET7000714.1"/>
    </source>
</evidence>
<dbReference type="Proteomes" id="UP001549749">
    <property type="component" value="Unassembled WGS sequence"/>
</dbReference>
<protein>
    <submittedName>
        <fullName evidence="1">Uncharacterized protein</fullName>
    </submittedName>
</protein>
<name>A0ABV2TF34_9BACT</name>
<dbReference type="EMBL" id="JBEXAC010000002">
    <property type="protein sequence ID" value="MET7000714.1"/>
    <property type="molecule type" value="Genomic_DNA"/>
</dbReference>
<accession>A0ABV2TF34</accession>
<reference evidence="1 2" key="1">
    <citation type="submission" date="2024-06" db="EMBL/GenBank/DDBJ databases">
        <title>Chitinophaga defluvii sp. nov., isolated from municipal sewage.</title>
        <authorList>
            <person name="Zhang L."/>
        </authorList>
    </citation>
    <scope>NUCLEOTIDE SEQUENCE [LARGE SCALE GENOMIC DNA]</scope>
    <source>
        <strain evidence="1 2">H8</strain>
    </source>
</reference>
<proteinExistence type="predicted"/>
<sequence length="282" mass="32925">MQSELSAIRMKDDSIFFVDFLKRQLRDDLDERNVIPLTFEMYNGSHYEFQYDPVLRKALPANARLGKRANNYLVKVESLTEMCPIDMAWLYGVYVQDIEGKNDRQFFEGLPELRKKQAEQGKPQLRSQVLEDRLRGILPVIKIGVDKFKVNIKAHMLDCITKPDADIYFGQLNLQQDHQECFYGYWNLSERRFERYQTISNTNEVALLVIPREEDLDPVGVARERGFADTDLLWCHPLQMQMEAKLEPLSENAKELLQGLLKEAAEQDKKVKTAHRKGLRLN</sequence>
<evidence type="ECO:0000313" key="2">
    <source>
        <dbReference type="Proteomes" id="UP001549749"/>
    </source>
</evidence>
<organism evidence="1 2">
    <name type="scientific">Chitinophaga defluvii</name>
    <dbReference type="NCBI Taxonomy" id="3163343"/>
    <lineage>
        <taxon>Bacteria</taxon>
        <taxon>Pseudomonadati</taxon>
        <taxon>Bacteroidota</taxon>
        <taxon>Chitinophagia</taxon>
        <taxon>Chitinophagales</taxon>
        <taxon>Chitinophagaceae</taxon>
        <taxon>Chitinophaga</taxon>
    </lineage>
</organism>
<gene>
    <name evidence="1" type="ORF">ABR189_25240</name>
</gene>
<dbReference type="RefSeq" id="WP_354663266.1">
    <property type="nucleotide sequence ID" value="NZ_JBEXAC010000002.1"/>
</dbReference>
<keyword evidence="2" id="KW-1185">Reference proteome</keyword>
<comment type="caution">
    <text evidence="1">The sequence shown here is derived from an EMBL/GenBank/DDBJ whole genome shotgun (WGS) entry which is preliminary data.</text>
</comment>